<proteinExistence type="predicted"/>
<evidence type="ECO:0000256" key="1">
    <source>
        <dbReference type="SAM" id="MobiDB-lite"/>
    </source>
</evidence>
<protein>
    <recommendedName>
        <fullName evidence="4">Lipoprotein</fullName>
    </recommendedName>
</protein>
<feature type="region of interest" description="Disordered" evidence="1">
    <location>
        <begin position="172"/>
        <end position="191"/>
    </location>
</feature>
<dbReference type="Proteomes" id="UP001528912">
    <property type="component" value="Unassembled WGS sequence"/>
</dbReference>
<feature type="region of interest" description="Disordered" evidence="1">
    <location>
        <begin position="1"/>
        <end position="40"/>
    </location>
</feature>
<evidence type="ECO:0000313" key="3">
    <source>
        <dbReference type="Proteomes" id="UP001528912"/>
    </source>
</evidence>
<dbReference type="RefSeq" id="WP_275237128.1">
    <property type="nucleotide sequence ID" value="NZ_JARFJC010000013.1"/>
</dbReference>
<gene>
    <name evidence="2" type="ORF">P4R38_01005</name>
</gene>
<dbReference type="EMBL" id="JAROAV010000004">
    <property type="protein sequence ID" value="MDF8262821.1"/>
    <property type="molecule type" value="Genomic_DNA"/>
</dbReference>
<accession>A0ABT6C2G1</accession>
<evidence type="ECO:0000313" key="2">
    <source>
        <dbReference type="EMBL" id="MDF8262821.1"/>
    </source>
</evidence>
<feature type="compositionally biased region" description="Low complexity" evidence="1">
    <location>
        <begin position="174"/>
        <end position="191"/>
    </location>
</feature>
<evidence type="ECO:0008006" key="4">
    <source>
        <dbReference type="Google" id="ProtNLM"/>
    </source>
</evidence>
<sequence length="191" mass="20657">MAILTGCGTGRPGPAGQNPSAATTAPDPDRPFPQPRGLPREPVAATDALRLQMVSAWRPLLRDSGLRYQRAGFSTTMWRDDRYEARLTVMLDDADPDGVDIRIARAAASNGWGQAGVSHGLNLRKGPFVLSGQCIPDRCSYEIWLDDLEQEIDLSPQQQRYRVPELEGFLLAQPTGAGAPSSSTSTAAPRN</sequence>
<reference evidence="2 3" key="1">
    <citation type="submission" date="2023-03" db="EMBL/GenBank/DDBJ databases">
        <title>YIM 133296 draft genome.</title>
        <authorList>
            <person name="Xiong L."/>
        </authorList>
    </citation>
    <scope>NUCLEOTIDE SEQUENCE [LARGE SCALE GENOMIC DNA]</scope>
    <source>
        <strain evidence="2 3">YIM 133296</strain>
    </source>
</reference>
<comment type="caution">
    <text evidence="2">The sequence shown here is derived from an EMBL/GenBank/DDBJ whole genome shotgun (WGS) entry which is preliminary data.</text>
</comment>
<keyword evidence="3" id="KW-1185">Reference proteome</keyword>
<name>A0ABT6C2G1_9MICO</name>
<organism evidence="2 3">
    <name type="scientific">Luteipulveratus flavus</name>
    <dbReference type="NCBI Taxonomy" id="3031728"/>
    <lineage>
        <taxon>Bacteria</taxon>
        <taxon>Bacillati</taxon>
        <taxon>Actinomycetota</taxon>
        <taxon>Actinomycetes</taxon>
        <taxon>Micrococcales</taxon>
        <taxon>Dermacoccaceae</taxon>
        <taxon>Luteipulveratus</taxon>
    </lineage>
</organism>